<dbReference type="EMBL" id="JBANFI010000004">
    <property type="protein sequence ID" value="MFK7160808.1"/>
    <property type="molecule type" value="Genomic_DNA"/>
</dbReference>
<dbReference type="RefSeq" id="WP_405338886.1">
    <property type="nucleotide sequence ID" value="NZ_JBANFI010000004.1"/>
</dbReference>
<keyword evidence="4" id="KW-1185">Reference proteome</keyword>
<dbReference type="Proteomes" id="UP001621714">
    <property type="component" value="Unassembled WGS sequence"/>
</dbReference>
<sequence>MSHTLSTLYVGPLENFAPPLVSPTPGPQALPATELQNPNYLKQLLARFGAQYGPEADLKAVASLWSKWHFSALIATALAANLLLGRDLPVGLKELYFTQSADGKTTGFTLAHAGQPLSNQDDFSRFKSLIDQHLSPLINALALVSGASAKVFWSNAGNYLEFFTSAIQTHPLAVPTSNQPAQRLLESRSLPDGQRNPLYLPVRYIEAEDAADPKRIRRLCCLRYLIDELGYCGNCPVACRRSIQS</sequence>
<feature type="domain" description="Aerobactin siderophore biosynthesis IucA/IucC-like C-terminal" evidence="1">
    <location>
        <begin position="63"/>
        <end position="210"/>
    </location>
</feature>
<evidence type="ECO:0000259" key="1">
    <source>
        <dbReference type="Pfam" id="PF06276"/>
    </source>
</evidence>
<dbReference type="InterPro" id="IPR022770">
    <property type="entry name" value="IucA/IucC-like_C"/>
</dbReference>
<gene>
    <name evidence="3" type="primary">fhuF</name>
    <name evidence="3" type="ORF">V6U78_07135</name>
</gene>
<evidence type="ECO:0000259" key="2">
    <source>
        <dbReference type="Pfam" id="PF11575"/>
    </source>
</evidence>
<name>A0ABW8PX20_9GAMM</name>
<organism evidence="3 4">
    <name type="scientific">Marinospirillum alkalitolerans</name>
    <dbReference type="NCBI Taxonomy" id="3123374"/>
    <lineage>
        <taxon>Bacteria</taxon>
        <taxon>Pseudomonadati</taxon>
        <taxon>Pseudomonadota</taxon>
        <taxon>Gammaproteobacteria</taxon>
        <taxon>Oceanospirillales</taxon>
        <taxon>Oceanospirillaceae</taxon>
        <taxon>Marinospirillum</taxon>
    </lineage>
</organism>
<evidence type="ECO:0000313" key="3">
    <source>
        <dbReference type="EMBL" id="MFK7160808.1"/>
    </source>
</evidence>
<comment type="caution">
    <text evidence="3">The sequence shown here is derived from an EMBL/GenBank/DDBJ whole genome shotgun (WGS) entry which is preliminary data.</text>
</comment>
<dbReference type="Pfam" id="PF11575">
    <property type="entry name" value="FhuF_C"/>
    <property type="match status" value="1"/>
</dbReference>
<dbReference type="Pfam" id="PF06276">
    <property type="entry name" value="FhuF"/>
    <property type="match status" value="1"/>
</dbReference>
<dbReference type="NCBIfam" id="TIGR03951">
    <property type="entry name" value="Fe_III_red_FhuF"/>
    <property type="match status" value="1"/>
</dbReference>
<dbReference type="InterPro" id="IPR024726">
    <property type="entry name" value="FhuF_C"/>
</dbReference>
<proteinExistence type="predicted"/>
<dbReference type="InterPro" id="IPR008090">
    <property type="entry name" value="Fe_iron_reduct"/>
</dbReference>
<evidence type="ECO:0000313" key="4">
    <source>
        <dbReference type="Proteomes" id="UP001621714"/>
    </source>
</evidence>
<reference evidence="3 4" key="1">
    <citation type="submission" date="2024-02" db="EMBL/GenBank/DDBJ databases">
        <title>Marinospirillum sp. MEB 164 isolated from Lonar lake sediment.</title>
        <authorList>
            <person name="Joshi A."/>
            <person name="Thite S."/>
        </authorList>
    </citation>
    <scope>NUCLEOTIDE SEQUENCE [LARGE SCALE GENOMIC DNA]</scope>
    <source>
        <strain evidence="3 4">MEB164</strain>
    </source>
</reference>
<accession>A0ABW8PX20</accession>
<protein>
    <submittedName>
        <fullName evidence="3">Siderophore-iron reductase FhuF</fullName>
    </submittedName>
</protein>
<feature type="domain" description="Ferric siderophore reductase C-terminal" evidence="2">
    <location>
        <begin position="217"/>
        <end position="236"/>
    </location>
</feature>